<feature type="transmembrane region" description="Helical" evidence="1">
    <location>
        <begin position="81"/>
        <end position="102"/>
    </location>
</feature>
<feature type="transmembrane region" description="Helical" evidence="1">
    <location>
        <begin position="309"/>
        <end position="330"/>
    </location>
</feature>
<feature type="transmembrane region" description="Helical" evidence="1">
    <location>
        <begin position="17"/>
        <end position="42"/>
    </location>
</feature>
<organism evidence="2 4">
    <name type="scientific">Trichococcus ilyis</name>
    <dbReference type="NCBI Taxonomy" id="640938"/>
    <lineage>
        <taxon>Bacteria</taxon>
        <taxon>Bacillati</taxon>
        <taxon>Bacillota</taxon>
        <taxon>Bacilli</taxon>
        <taxon>Lactobacillales</taxon>
        <taxon>Carnobacteriaceae</taxon>
        <taxon>Trichococcus</taxon>
    </lineage>
</organism>
<keyword evidence="1" id="KW-0812">Transmembrane</keyword>
<reference evidence="2 4" key="1">
    <citation type="submission" date="2016-02" db="EMBL/GenBank/DDBJ databases">
        <authorList>
            <person name="Wen L."/>
            <person name="He K."/>
            <person name="Yang H."/>
        </authorList>
    </citation>
    <scope>NUCLEOTIDE SEQUENCE [LARGE SCALE GENOMIC DNA]</scope>
    <source>
        <strain evidence="2">Trichococcus_R210</strain>
    </source>
</reference>
<feature type="transmembrane region" description="Helical" evidence="1">
    <location>
        <begin position="219"/>
        <end position="237"/>
    </location>
</feature>
<keyword evidence="5" id="KW-1185">Reference proteome</keyword>
<accession>A0A143YPX6</accession>
<dbReference type="STRING" id="640938.TR210_1190"/>
<reference evidence="3 5" key="2">
    <citation type="submission" date="2016-10" db="EMBL/GenBank/DDBJ databases">
        <authorList>
            <person name="Varghese N."/>
            <person name="Submissions S."/>
        </authorList>
    </citation>
    <scope>NUCLEOTIDE SEQUENCE [LARGE SCALE GENOMIC DNA]</scope>
    <source>
        <strain evidence="3 5">DSM 22150</strain>
    </source>
</reference>
<feature type="transmembrane region" description="Helical" evidence="1">
    <location>
        <begin position="114"/>
        <end position="134"/>
    </location>
</feature>
<keyword evidence="1" id="KW-1133">Transmembrane helix</keyword>
<evidence type="ECO:0008006" key="6">
    <source>
        <dbReference type="Google" id="ProtNLM"/>
    </source>
</evidence>
<evidence type="ECO:0000313" key="4">
    <source>
        <dbReference type="Proteomes" id="UP000076878"/>
    </source>
</evidence>
<evidence type="ECO:0000256" key="1">
    <source>
        <dbReference type="SAM" id="Phobius"/>
    </source>
</evidence>
<feature type="transmembrane region" description="Helical" evidence="1">
    <location>
        <begin position="336"/>
        <end position="355"/>
    </location>
</feature>
<evidence type="ECO:0000313" key="2">
    <source>
        <dbReference type="EMBL" id="CZQ94084.1"/>
    </source>
</evidence>
<feature type="transmembrane region" description="Helical" evidence="1">
    <location>
        <begin position="149"/>
        <end position="166"/>
    </location>
</feature>
<evidence type="ECO:0000313" key="5">
    <source>
        <dbReference type="Proteomes" id="UP000199280"/>
    </source>
</evidence>
<feature type="transmembrane region" description="Helical" evidence="1">
    <location>
        <begin position="57"/>
        <end position="75"/>
    </location>
</feature>
<dbReference type="Proteomes" id="UP000076878">
    <property type="component" value="Unassembled WGS sequence"/>
</dbReference>
<gene>
    <name evidence="3" type="ORF">SAMN05216375_10640</name>
    <name evidence="2" type="ORF">TR210_1190</name>
</gene>
<dbReference type="EMBL" id="FJNB01000007">
    <property type="protein sequence ID" value="CZQ94084.1"/>
    <property type="molecule type" value="Genomic_DNA"/>
</dbReference>
<evidence type="ECO:0000313" key="3">
    <source>
        <dbReference type="EMBL" id="SEJ00409.1"/>
    </source>
</evidence>
<dbReference type="EMBL" id="FNYT01000006">
    <property type="protein sequence ID" value="SEJ00409.1"/>
    <property type="molecule type" value="Genomic_DNA"/>
</dbReference>
<protein>
    <recommendedName>
        <fullName evidence="6">O-antigen ligase</fullName>
    </recommendedName>
</protein>
<name>A0A143YPX6_9LACT</name>
<dbReference type="AlphaFoldDB" id="A0A143YPX6"/>
<sequence length="402" mass="46532">MQIHHYFFLTFLLLKPFYFFPSGGFQISDLFFIASFLLYLLIAKKGDKITVDKVDKWLLYFVTFVFGINLIYALMYGKSGFMISSIYYMYNFLIIVFFRIYADDEGFLMNIEKVCKLNIIIQVFIYVLKFGRFYSENRYMGSFNDPNQMAFFVFMSLITAFTISEIRNAKLHLIYHIMAVGLIFLTSSTGMFLGVAVFYTVQALTKVVKIVNHEYNVKVLLFIIASLIMGLLFSAKIDDYLATFSESSIIVRVEQKVDKLSDNNLGSTNIQERGIDKLILYPEKTIFGAGEGYYARFDKAYTDLEVHSTALSILFYYGIVPTLLFLIWCFKNIRSLTVSNVAVIVSLFIESLTLLNQRQPLFWMIFVILNILANKKMAESESSWDKELTRTTISPADYFQKT</sequence>
<proteinExistence type="predicted"/>
<keyword evidence="1" id="KW-0472">Membrane</keyword>
<feature type="transmembrane region" description="Helical" evidence="1">
    <location>
        <begin position="173"/>
        <end position="199"/>
    </location>
</feature>
<dbReference type="Proteomes" id="UP000199280">
    <property type="component" value="Unassembled WGS sequence"/>
</dbReference>